<organism evidence="1 2">
    <name type="scientific">Geoglobus acetivorans</name>
    <dbReference type="NCBI Taxonomy" id="565033"/>
    <lineage>
        <taxon>Archaea</taxon>
        <taxon>Methanobacteriati</taxon>
        <taxon>Methanobacteriota</taxon>
        <taxon>Archaeoglobi</taxon>
        <taxon>Archaeoglobales</taxon>
        <taxon>Archaeoglobaceae</taxon>
        <taxon>Geoglobus</taxon>
    </lineage>
</organism>
<dbReference type="GeneID" id="24797740"/>
<accession>A0A0A7GDS4</accession>
<dbReference type="RefSeq" id="WP_048091894.1">
    <property type="nucleotide sequence ID" value="NZ_CP009552.1"/>
</dbReference>
<dbReference type="Proteomes" id="UP000030624">
    <property type="component" value="Chromosome"/>
</dbReference>
<reference evidence="1 2" key="1">
    <citation type="journal article" date="2015" name="Appl. Environ. Microbiol.">
        <title>The Geoglobus acetivorans genome: Fe(III) reduction, acetate utilization, autotrophic growth, and degradation of aromatic compounds in a hyperthermophilic archaeon.</title>
        <authorList>
            <person name="Mardanov A.V."/>
            <person name="Slododkina G.B."/>
            <person name="Slobodkin A.I."/>
            <person name="Beletsky A.V."/>
            <person name="Gavrilov S.N."/>
            <person name="Kublanov I.V."/>
            <person name="Bonch-Osmolovskaya E.A."/>
            <person name="Skryabin K.G."/>
            <person name="Ravin N.V."/>
        </authorList>
    </citation>
    <scope>NUCLEOTIDE SEQUENCE [LARGE SCALE GENOMIC DNA]</scope>
    <source>
        <strain evidence="1 2">SBH6</strain>
    </source>
</reference>
<dbReference type="HOGENOM" id="CLU_2765875_0_0_2"/>
<evidence type="ECO:0000313" key="1">
    <source>
        <dbReference type="EMBL" id="AIY90200.1"/>
    </source>
</evidence>
<gene>
    <name evidence="1" type="ORF">GACE_1158</name>
</gene>
<dbReference type="EMBL" id="CP009552">
    <property type="protein sequence ID" value="AIY90200.1"/>
    <property type="molecule type" value="Genomic_DNA"/>
</dbReference>
<proteinExistence type="predicted"/>
<name>A0A0A7GDS4_GEOAI</name>
<evidence type="ECO:0000313" key="2">
    <source>
        <dbReference type="Proteomes" id="UP000030624"/>
    </source>
</evidence>
<dbReference type="AlphaFoldDB" id="A0A0A7GDS4"/>
<dbReference type="KEGG" id="gac:GACE_1158"/>
<protein>
    <submittedName>
        <fullName evidence="1">Uncharacterized protein</fullName>
    </submittedName>
</protein>
<sequence length="69" mass="7736">MCDDEIEVSEEYPIRWIEIDQGVSEDGGGLRIAVRLDGEPAEKVIETVLILIERLNGKRDSKTQGVDVH</sequence>